<dbReference type="CDD" id="cd00254">
    <property type="entry name" value="LT-like"/>
    <property type="match status" value="1"/>
</dbReference>
<gene>
    <name evidence="6" type="ORF">FOY91_13620</name>
</gene>
<sequence length="213" mass="21924">MMLKRSVLLITLALLPLAAPAAAETVGPTGSGADATVPGAESETFKLIEHRIAAPAGGQPFATAPTATPRPESGARWKLSSSVAGARARVLAIIRSAELRHALPGGLLDALISVESQYRPDAASRAGAMGLTQLMPRTAQGLGVLNPFDERANVDGGARFLKAMLDKFGSITLALAAYNAGPSAVLRVGGVPANGETPAYVRKVFEAWQAVGF</sequence>
<dbReference type="EMBL" id="VNIM01000057">
    <property type="protein sequence ID" value="TVV72764.1"/>
    <property type="molecule type" value="Genomic_DNA"/>
</dbReference>
<dbReference type="PANTHER" id="PTHR37423">
    <property type="entry name" value="SOLUBLE LYTIC MUREIN TRANSGLYCOSYLASE-RELATED"/>
    <property type="match status" value="1"/>
</dbReference>
<dbReference type="SUPFAM" id="SSF53955">
    <property type="entry name" value="Lysozyme-like"/>
    <property type="match status" value="1"/>
</dbReference>
<protein>
    <submittedName>
        <fullName evidence="6">Lytic transglycosylase domain-containing protein</fullName>
    </submittedName>
</protein>
<evidence type="ECO:0000256" key="4">
    <source>
        <dbReference type="SAM" id="SignalP"/>
    </source>
</evidence>
<comment type="caution">
    <text evidence="6">The sequence shown here is derived from an EMBL/GenBank/DDBJ whole genome shotgun (WGS) entry which is preliminary data.</text>
</comment>
<dbReference type="Gene3D" id="1.10.530.10">
    <property type="match status" value="1"/>
</dbReference>
<evidence type="ECO:0000313" key="6">
    <source>
        <dbReference type="EMBL" id="TVV72764.1"/>
    </source>
</evidence>
<dbReference type="OrthoDB" id="9815002at2"/>
<evidence type="ECO:0000313" key="7">
    <source>
        <dbReference type="Proteomes" id="UP000318681"/>
    </source>
</evidence>
<comment type="similarity">
    <text evidence="2">Belongs to the virb1 family.</text>
</comment>
<dbReference type="PANTHER" id="PTHR37423:SF2">
    <property type="entry name" value="MEMBRANE-BOUND LYTIC MUREIN TRANSGLYCOSYLASE C"/>
    <property type="match status" value="1"/>
</dbReference>
<evidence type="ECO:0000259" key="5">
    <source>
        <dbReference type="Pfam" id="PF01464"/>
    </source>
</evidence>
<evidence type="ECO:0000256" key="2">
    <source>
        <dbReference type="ARBA" id="ARBA00009387"/>
    </source>
</evidence>
<organism evidence="6 7">
    <name type="scientific">Alterirhizorhabdus solaris</name>
    <dbReference type="NCBI Taxonomy" id="2529389"/>
    <lineage>
        <taxon>Bacteria</taxon>
        <taxon>Pseudomonadati</taxon>
        <taxon>Pseudomonadota</taxon>
        <taxon>Alphaproteobacteria</taxon>
        <taxon>Sphingomonadales</taxon>
        <taxon>Rhizorhabdaceae</taxon>
        <taxon>Alterirhizorhabdus</taxon>
    </lineage>
</organism>
<name>A0A558R051_9SPHN</name>
<comment type="similarity">
    <text evidence="1">Belongs to the transglycosylase Slt family.</text>
</comment>
<evidence type="ECO:0000256" key="1">
    <source>
        <dbReference type="ARBA" id="ARBA00007734"/>
    </source>
</evidence>
<feature type="chain" id="PRO_5022068009" evidence="4">
    <location>
        <begin position="24"/>
        <end position="213"/>
    </location>
</feature>
<dbReference type="InterPro" id="IPR008258">
    <property type="entry name" value="Transglycosylase_SLT_dom_1"/>
</dbReference>
<feature type="region of interest" description="Disordered" evidence="3">
    <location>
        <begin position="57"/>
        <end position="76"/>
    </location>
</feature>
<evidence type="ECO:0000256" key="3">
    <source>
        <dbReference type="SAM" id="MobiDB-lite"/>
    </source>
</evidence>
<keyword evidence="4" id="KW-0732">Signal</keyword>
<feature type="signal peptide" evidence="4">
    <location>
        <begin position="1"/>
        <end position="23"/>
    </location>
</feature>
<dbReference type="AlphaFoldDB" id="A0A558R051"/>
<dbReference type="Pfam" id="PF01464">
    <property type="entry name" value="SLT"/>
    <property type="match status" value="1"/>
</dbReference>
<feature type="compositionally biased region" description="Low complexity" evidence="3">
    <location>
        <begin position="57"/>
        <end position="71"/>
    </location>
</feature>
<accession>A0A558R051</accession>
<dbReference type="InterPro" id="IPR023346">
    <property type="entry name" value="Lysozyme-like_dom_sf"/>
</dbReference>
<reference evidence="6 7" key="1">
    <citation type="submission" date="2019-07" db="EMBL/GenBank/DDBJ databases">
        <title>Sphingomonas solaris sp. nov., isolated from a solar panel from Boston, Massachusetts.</title>
        <authorList>
            <person name="Tanner K."/>
            <person name="Pascual J."/>
            <person name="Mancuso C."/>
            <person name="Pereto J."/>
            <person name="Khalil A."/>
            <person name="Vilanova C."/>
        </authorList>
    </citation>
    <scope>NUCLEOTIDE SEQUENCE [LARGE SCALE GENOMIC DNA]</scope>
    <source>
        <strain evidence="6 7">R4DWN</strain>
    </source>
</reference>
<feature type="domain" description="Transglycosylase SLT" evidence="5">
    <location>
        <begin position="94"/>
        <end position="189"/>
    </location>
</feature>
<dbReference type="Proteomes" id="UP000318681">
    <property type="component" value="Unassembled WGS sequence"/>
</dbReference>
<proteinExistence type="inferred from homology"/>
<keyword evidence="7" id="KW-1185">Reference proteome</keyword>